<organism evidence="1">
    <name type="scientific">hydrothermal vent metagenome</name>
    <dbReference type="NCBI Taxonomy" id="652676"/>
    <lineage>
        <taxon>unclassified sequences</taxon>
        <taxon>metagenomes</taxon>
        <taxon>ecological metagenomes</taxon>
    </lineage>
</organism>
<protein>
    <submittedName>
        <fullName evidence="1">Uncharacterized protein</fullName>
    </submittedName>
</protein>
<accession>A0A3B0ZCK7</accession>
<sequence length="47" mass="5424">MDFLRGKVSCIDNMSTISVTRTGYSWKQQDLKSCYSFCYSLGLLTLY</sequence>
<evidence type="ECO:0000313" key="1">
    <source>
        <dbReference type="EMBL" id="VAW79114.1"/>
    </source>
</evidence>
<proteinExistence type="predicted"/>
<name>A0A3B0ZCK7_9ZZZZ</name>
<gene>
    <name evidence="1" type="ORF">MNBD_GAMMA12-390</name>
</gene>
<reference evidence="1" key="1">
    <citation type="submission" date="2018-06" db="EMBL/GenBank/DDBJ databases">
        <authorList>
            <person name="Zhirakovskaya E."/>
        </authorList>
    </citation>
    <scope>NUCLEOTIDE SEQUENCE</scope>
</reference>
<dbReference type="AlphaFoldDB" id="A0A3B0ZCK7"/>
<dbReference type="EMBL" id="UOFL01000171">
    <property type="protein sequence ID" value="VAW79114.1"/>
    <property type="molecule type" value="Genomic_DNA"/>
</dbReference>